<dbReference type="FunFam" id="3.90.1100.10:FF:000008">
    <property type="entry name" value="DNA-directed RNA polymerase subunit beta"/>
    <property type="match status" value="1"/>
</dbReference>
<dbReference type="CDD" id="cd00653">
    <property type="entry name" value="RNA_pol_B_RPB2"/>
    <property type="match status" value="1"/>
</dbReference>
<feature type="region of interest" description="Disordered" evidence="14">
    <location>
        <begin position="766"/>
        <end position="786"/>
    </location>
</feature>
<dbReference type="Gene3D" id="3.90.1100.10">
    <property type="match status" value="2"/>
</dbReference>
<comment type="function">
    <text evidence="13">DNA-dependent RNA polymerase catalyzes the transcription of DNA into RNA using the four ribonucleoside triphosphates as substrates.</text>
</comment>
<dbReference type="InterPro" id="IPR015712">
    <property type="entry name" value="DNA-dir_RNA_pol_su2"/>
</dbReference>
<dbReference type="AlphaFoldDB" id="A0A6A7FXU3"/>
<feature type="domain" description="RNA polymerase beta subunit protrusion" evidence="18">
    <location>
        <begin position="14"/>
        <end position="395"/>
    </location>
</feature>
<dbReference type="EMBL" id="IACT01003660">
    <property type="protein sequence ID" value="LAC22892.1"/>
    <property type="molecule type" value="mRNA"/>
</dbReference>
<feature type="domain" description="RNA polymerase Rpb2" evidence="17">
    <location>
        <begin position="191"/>
        <end position="347"/>
    </location>
</feature>
<dbReference type="SUPFAM" id="SSF64484">
    <property type="entry name" value="beta and beta-prime subunits of DNA dependent RNA-polymerase"/>
    <property type="match status" value="1"/>
</dbReference>
<evidence type="ECO:0000256" key="13">
    <source>
        <dbReference type="RuleBase" id="RU363031"/>
    </source>
</evidence>
<dbReference type="GO" id="GO:0003677">
    <property type="term" value="F:DNA binding"/>
    <property type="evidence" value="ECO:0007669"/>
    <property type="project" value="InterPro"/>
</dbReference>
<dbReference type="InterPro" id="IPR007120">
    <property type="entry name" value="DNA-dir_RNAP_su2_dom"/>
</dbReference>
<dbReference type="Gene3D" id="3.90.1070.20">
    <property type="match status" value="1"/>
</dbReference>
<evidence type="ECO:0000256" key="12">
    <source>
        <dbReference type="RuleBase" id="RU000434"/>
    </source>
</evidence>
<dbReference type="Gene3D" id="2.40.50.150">
    <property type="match status" value="1"/>
</dbReference>
<evidence type="ECO:0000256" key="1">
    <source>
        <dbReference type="ARBA" id="ARBA00004123"/>
    </source>
</evidence>
<dbReference type="InterPro" id="IPR007645">
    <property type="entry name" value="RNA_pol_Rpb2_3"/>
</dbReference>
<dbReference type="GO" id="GO:0005634">
    <property type="term" value="C:nucleus"/>
    <property type="evidence" value="ECO:0007669"/>
    <property type="project" value="UniProtKB-SubCell"/>
</dbReference>
<evidence type="ECO:0000256" key="6">
    <source>
        <dbReference type="ARBA" id="ARBA00022695"/>
    </source>
</evidence>
<dbReference type="GO" id="GO:0006351">
    <property type="term" value="P:DNA-templated transcription"/>
    <property type="evidence" value="ECO:0007669"/>
    <property type="project" value="InterPro"/>
</dbReference>
<organism evidence="20">
    <name type="scientific">Hirondellea gigas</name>
    <dbReference type="NCBI Taxonomy" id="1518452"/>
    <lineage>
        <taxon>Eukaryota</taxon>
        <taxon>Metazoa</taxon>
        <taxon>Ecdysozoa</taxon>
        <taxon>Arthropoda</taxon>
        <taxon>Crustacea</taxon>
        <taxon>Multicrustacea</taxon>
        <taxon>Malacostraca</taxon>
        <taxon>Eumalacostraca</taxon>
        <taxon>Peracarida</taxon>
        <taxon>Amphipoda</taxon>
        <taxon>Amphilochidea</taxon>
        <taxon>Lysianassida</taxon>
        <taxon>Lysianassidira</taxon>
        <taxon>Lysianassoidea</taxon>
        <taxon>Lysianassidae</taxon>
        <taxon>Hirondellea</taxon>
    </lineage>
</organism>
<evidence type="ECO:0000256" key="2">
    <source>
        <dbReference type="ARBA" id="ARBA00006835"/>
    </source>
</evidence>
<evidence type="ECO:0000256" key="7">
    <source>
        <dbReference type="ARBA" id="ARBA00022723"/>
    </source>
</evidence>
<dbReference type="InterPro" id="IPR007642">
    <property type="entry name" value="RNA_pol_Rpb2_2"/>
</dbReference>
<reference evidence="20" key="1">
    <citation type="submission" date="2017-11" db="EMBL/GenBank/DDBJ databases">
        <title>The sensing device of the deep-sea amphipod.</title>
        <authorList>
            <person name="Kobayashi H."/>
            <person name="Nagahama T."/>
            <person name="Arai W."/>
            <person name="Sasagawa Y."/>
            <person name="Umeda M."/>
            <person name="Hayashi T."/>
            <person name="Nikaido I."/>
            <person name="Watanabe H."/>
            <person name="Oguri K."/>
            <person name="Kitazato H."/>
            <person name="Fujioka K."/>
            <person name="Kido Y."/>
            <person name="Takami H."/>
        </authorList>
    </citation>
    <scope>NUCLEOTIDE SEQUENCE</scope>
    <source>
        <tissue evidence="20">Whole body</tissue>
    </source>
</reference>
<dbReference type="FunFam" id="3.90.1800.10:FF:000004">
    <property type="entry name" value="DNA-directed RNA polymerase subunit beta"/>
    <property type="match status" value="1"/>
</dbReference>
<feature type="domain" description="RNA polymerase Rpb2" evidence="16">
    <location>
        <begin position="1027"/>
        <end position="1130"/>
    </location>
</feature>
<dbReference type="InterPro" id="IPR007641">
    <property type="entry name" value="RNA_pol_Rpb2_7"/>
</dbReference>
<evidence type="ECO:0000259" key="17">
    <source>
        <dbReference type="Pfam" id="PF04561"/>
    </source>
</evidence>
<dbReference type="PANTHER" id="PTHR20856">
    <property type="entry name" value="DNA-DIRECTED RNA POLYMERASE I SUBUNIT 2"/>
    <property type="match status" value="1"/>
</dbReference>
<evidence type="ECO:0000256" key="8">
    <source>
        <dbReference type="ARBA" id="ARBA00022771"/>
    </source>
</evidence>
<dbReference type="InterPro" id="IPR007644">
    <property type="entry name" value="RNA_pol_bsu_protrusion"/>
</dbReference>
<dbReference type="Pfam" id="PF04560">
    <property type="entry name" value="RNA_pol_Rpb2_7"/>
    <property type="match status" value="1"/>
</dbReference>
<dbReference type="InterPro" id="IPR014724">
    <property type="entry name" value="RNA_pol_RPB2_OB-fold"/>
</dbReference>
<dbReference type="InterPro" id="IPR007121">
    <property type="entry name" value="RNA_pol_bsu_CS"/>
</dbReference>
<keyword evidence="5 13" id="KW-0808">Transferase</keyword>
<comment type="subunit">
    <text evidence="3">Component of the RNA polymerase I (Pol I) complex consisting of at least 13 subunits.</text>
</comment>
<evidence type="ECO:0000256" key="10">
    <source>
        <dbReference type="ARBA" id="ARBA00023163"/>
    </source>
</evidence>
<dbReference type="Pfam" id="PF04565">
    <property type="entry name" value="RNA_pol_Rpb2_3"/>
    <property type="match status" value="1"/>
</dbReference>
<keyword evidence="11" id="KW-0539">Nucleus</keyword>
<dbReference type="GO" id="GO:0000428">
    <property type="term" value="C:DNA-directed RNA polymerase complex"/>
    <property type="evidence" value="ECO:0007669"/>
    <property type="project" value="UniProtKB-KW"/>
</dbReference>
<keyword evidence="9" id="KW-0862">Zinc</keyword>
<evidence type="ECO:0000313" key="20">
    <source>
        <dbReference type="EMBL" id="LAC22892.1"/>
    </source>
</evidence>
<comment type="subcellular location">
    <subcellularLocation>
        <location evidence="1">Nucleus</location>
    </subcellularLocation>
</comment>
<dbReference type="PROSITE" id="PS01166">
    <property type="entry name" value="RNA_POL_BETA"/>
    <property type="match status" value="1"/>
</dbReference>
<dbReference type="Pfam" id="PF00562">
    <property type="entry name" value="RNA_pol_Rpb2_6"/>
    <property type="match status" value="1"/>
</dbReference>
<name>A0A6A7FXU3_9CRUS</name>
<dbReference type="Gene3D" id="2.40.270.10">
    <property type="entry name" value="DNA-directed RNA polymerase, subunit 2, domain 6"/>
    <property type="match status" value="1"/>
</dbReference>
<dbReference type="EC" id="2.7.7.6" evidence="13"/>
<keyword evidence="8" id="KW-0863">Zinc-finger</keyword>
<keyword evidence="10 13" id="KW-0804">Transcription</keyword>
<keyword evidence="4 13" id="KW-0240">DNA-directed RNA polymerase</keyword>
<evidence type="ECO:0000259" key="16">
    <source>
        <dbReference type="Pfam" id="PF04560"/>
    </source>
</evidence>
<dbReference type="Pfam" id="PF04563">
    <property type="entry name" value="RNA_pol_Rpb2_1"/>
    <property type="match status" value="1"/>
</dbReference>
<accession>A0A6A7FXU3</accession>
<evidence type="ECO:0000256" key="3">
    <source>
        <dbReference type="ARBA" id="ARBA00011251"/>
    </source>
</evidence>
<feature type="domain" description="DNA-directed RNA polymerase subunit 2 hybrid-binding" evidence="15">
    <location>
        <begin position="653"/>
        <end position="1024"/>
    </location>
</feature>
<dbReference type="GO" id="GO:0032549">
    <property type="term" value="F:ribonucleoside binding"/>
    <property type="evidence" value="ECO:0007669"/>
    <property type="project" value="InterPro"/>
</dbReference>
<dbReference type="Pfam" id="PF04561">
    <property type="entry name" value="RNA_pol_Rpb2_2"/>
    <property type="match status" value="1"/>
</dbReference>
<evidence type="ECO:0000256" key="5">
    <source>
        <dbReference type="ARBA" id="ARBA00022679"/>
    </source>
</evidence>
<feature type="domain" description="RNA polymerase Rpb2" evidence="19">
    <location>
        <begin position="437"/>
        <end position="501"/>
    </location>
</feature>
<evidence type="ECO:0000256" key="14">
    <source>
        <dbReference type="SAM" id="MobiDB-lite"/>
    </source>
</evidence>
<evidence type="ECO:0000259" key="19">
    <source>
        <dbReference type="Pfam" id="PF04565"/>
    </source>
</evidence>
<keyword evidence="6 13" id="KW-0548">Nucleotidyltransferase</keyword>
<dbReference type="GO" id="GO:0003899">
    <property type="term" value="F:DNA-directed RNA polymerase activity"/>
    <property type="evidence" value="ECO:0007669"/>
    <property type="project" value="UniProtKB-EC"/>
</dbReference>
<evidence type="ECO:0000256" key="4">
    <source>
        <dbReference type="ARBA" id="ARBA00022478"/>
    </source>
</evidence>
<protein>
    <recommendedName>
        <fullName evidence="13">DNA-directed RNA polymerase subunit beta</fullName>
        <ecNumber evidence="13">2.7.7.6</ecNumber>
    </recommendedName>
</protein>
<evidence type="ECO:0000256" key="11">
    <source>
        <dbReference type="ARBA" id="ARBA00023242"/>
    </source>
</evidence>
<evidence type="ECO:0000259" key="15">
    <source>
        <dbReference type="Pfam" id="PF00562"/>
    </source>
</evidence>
<evidence type="ECO:0000256" key="9">
    <source>
        <dbReference type="ARBA" id="ARBA00022833"/>
    </source>
</evidence>
<comment type="catalytic activity">
    <reaction evidence="13">
        <text>RNA(n) + a ribonucleoside 5'-triphosphate = RNA(n+1) + diphosphate</text>
        <dbReference type="Rhea" id="RHEA:21248"/>
        <dbReference type="Rhea" id="RHEA-COMP:14527"/>
        <dbReference type="Rhea" id="RHEA-COMP:17342"/>
        <dbReference type="ChEBI" id="CHEBI:33019"/>
        <dbReference type="ChEBI" id="CHEBI:61557"/>
        <dbReference type="ChEBI" id="CHEBI:140395"/>
        <dbReference type="EC" id="2.7.7.6"/>
    </reaction>
</comment>
<dbReference type="FunFam" id="2.40.270.10:FF:000011">
    <property type="entry name" value="DNA-directed RNA polymerase subunit beta"/>
    <property type="match status" value="1"/>
</dbReference>
<keyword evidence="7" id="KW-0479">Metal-binding</keyword>
<proteinExistence type="evidence at transcript level"/>
<feature type="compositionally biased region" description="Basic and acidic residues" evidence="14">
    <location>
        <begin position="766"/>
        <end position="776"/>
    </location>
</feature>
<evidence type="ECO:0000259" key="18">
    <source>
        <dbReference type="Pfam" id="PF04563"/>
    </source>
</evidence>
<dbReference type="GO" id="GO:0008270">
    <property type="term" value="F:zinc ion binding"/>
    <property type="evidence" value="ECO:0007669"/>
    <property type="project" value="UniProtKB-KW"/>
</dbReference>
<dbReference type="InterPro" id="IPR037034">
    <property type="entry name" value="RNA_pol_Rpb2_2_sf"/>
</dbReference>
<dbReference type="Gene3D" id="3.90.1110.10">
    <property type="entry name" value="RNA polymerase Rpb2, domain 2"/>
    <property type="match status" value="1"/>
</dbReference>
<dbReference type="Gene3D" id="3.90.1800.10">
    <property type="entry name" value="RNA polymerase alpha subunit dimerisation domain"/>
    <property type="match status" value="1"/>
</dbReference>
<dbReference type="InterPro" id="IPR037033">
    <property type="entry name" value="DNA-dir_RNAP_su2_hyb_sf"/>
</dbReference>
<sequence>MVVTRSTTTSRADLVKPHLDSFNYFVNFGLNDVVSSLRPVVVTLENSTEPLITYWIESISLGFPTNVDDSKDHRIFPSECREAGTSYCSILMLTVVWKFKGGAETSIQISAGDLPVMVMSDRCHLKGLKSGELVARHEESTELGGYFICKGNERIIRLLQVPRRHIAICLDRKAFRNRGLDYSNLGVSMRCVKDFTSHTVVLHYLKDGHATLRFSVRKQEYLIPIVLMLKCFIDTTDREIYELVTRNDENDRFTSDRIIAMLTQANENRILTQKQCLEHLGNLFSSSTLDYPDYLGPEEVARRLIHDHIFIHCSEGRQKFDLLVHMLHKLFAFASGRVQADNPDTLNFQEPLLGGFLYGSILKERIYRYLQQTRDSIERSVRKESKTKIDFSSSVFIRKHLDRKGAVTLPLEMFLRTGNIVSLSGLDLQQMSGFTIIAERLNFARFMCHFRSIHRGSFFVEMKTTSVRKLLPESWGFLCPVHTPDGTPCGLLNHLTSTCRVICDPEEFGWDQFITVLVELGLNLVTTWMIKTSITDIPVLLNGIFIGRVPRARSKDFVENLRGMKVTNLANIPNSLEITSLLPELAPNQFSEIVLSLDSDRFIRPVKSVKYDTIEWIGASEQTFLNIAMSDKEKQPWSTHIELSPLSMLSPLASMTPFSDFNQSPRNMYQCQMAKQTMGIPFHSFGHRTDNKYYRLETPQQPIVVNDAYKDLGFSDYPLGTNAVVCVIAYTGYDMEDAMIINKSSYERGFAHGSVCKSDRIEIVPDSEKRGDDGRKKYLSNKNPRTGQIVTSNLESDGLPRIGQILRRGDPLYCLADDVGAKATPYKSSETCTVAEIRTIGTQNTNIRADSRRMNPLKIGMKLRYRRNPMIGDKFSSRHGQKGTLSQLWPQESMPFTDSGMTPDILINPHAFPSRMTIGMFIESMAGKVGCLNGEYQDGTPFRFSDKRNSTAVDFFGSKLVKNGFNYYGSEPMYSGISGEIMEVDIFIGMVYYQRLRHMVADKSQVRSTGPIDKITRQPLKGRKMHGGIRFGEMERDSMLAHGTSYLLQDRLLNCSDHHIAIACKQCGSIISPIPTQSALDGYDPNIRSVPSNFRCQSCETSKFCCTITIPFVLRYLCNELAAMNIKLSLDIKETS</sequence>
<comment type="similarity">
    <text evidence="2 12">Belongs to the RNA polymerase beta chain family.</text>
</comment>